<dbReference type="HOGENOM" id="CLU_3032941_0_0_1"/>
<keyword evidence="2" id="KW-1185">Reference proteome</keyword>
<dbReference type="KEGG" id="nte:NEUTE1DRAFT44759"/>
<accession>F8MNF7</accession>
<dbReference type="Proteomes" id="UP000008065">
    <property type="component" value="Unassembled WGS sequence"/>
</dbReference>
<reference evidence="2" key="1">
    <citation type="journal article" date="2011" name="Genetics">
        <title>Massive changes in genome architecture accompany the transition to self-fertility in the filamentous fungus Neurospora tetrasperma.</title>
        <authorList>
            <person name="Ellison C.E."/>
            <person name="Stajich J.E."/>
            <person name="Jacobson D.J."/>
            <person name="Natvig D.O."/>
            <person name="Lapidus A."/>
            <person name="Foster B."/>
            <person name="Aerts A."/>
            <person name="Riley R."/>
            <person name="Lindquist E.A."/>
            <person name="Grigoriev I.V."/>
            <person name="Taylor J.W."/>
        </authorList>
    </citation>
    <scope>NUCLEOTIDE SEQUENCE [LARGE SCALE GENOMIC DNA]</scope>
    <source>
        <strain evidence="2">FGSC 2508 / P0657</strain>
    </source>
</reference>
<dbReference type="VEuPathDB" id="FungiDB:NEUTE1DRAFT_44759"/>
<name>F8MNF7_NEUT8</name>
<dbReference type="RefSeq" id="XP_009851611.1">
    <property type="nucleotide sequence ID" value="XM_009853309.1"/>
</dbReference>
<evidence type="ECO:0000313" key="1">
    <source>
        <dbReference type="EMBL" id="EGO56132.1"/>
    </source>
</evidence>
<proteinExistence type="predicted"/>
<protein>
    <submittedName>
        <fullName evidence="1">Uncharacterized protein</fullName>
    </submittedName>
</protein>
<dbReference type="GeneID" id="20827963"/>
<organism evidence="1 2">
    <name type="scientific">Neurospora tetrasperma (strain FGSC 2508 / ATCC MYA-4615 / P0657)</name>
    <dbReference type="NCBI Taxonomy" id="510951"/>
    <lineage>
        <taxon>Eukaryota</taxon>
        <taxon>Fungi</taxon>
        <taxon>Dikarya</taxon>
        <taxon>Ascomycota</taxon>
        <taxon>Pezizomycotina</taxon>
        <taxon>Sordariomycetes</taxon>
        <taxon>Sordariomycetidae</taxon>
        <taxon>Sordariales</taxon>
        <taxon>Sordariaceae</taxon>
        <taxon>Neurospora</taxon>
    </lineage>
</organism>
<gene>
    <name evidence="1" type="ORF">NEUTE1DRAFT_44759</name>
</gene>
<dbReference type="AlphaFoldDB" id="F8MNF7"/>
<sequence length="55" mass="5932">MACMAPKKAVIFFSFCGHYTASIISGAMEGERGFRNLPSSRGSFLAEKASTSRLI</sequence>
<dbReference type="EMBL" id="GL891305">
    <property type="protein sequence ID" value="EGO56132.1"/>
    <property type="molecule type" value="Genomic_DNA"/>
</dbReference>
<evidence type="ECO:0000313" key="2">
    <source>
        <dbReference type="Proteomes" id="UP000008065"/>
    </source>
</evidence>